<gene>
    <name evidence="11" type="ORF">C2E21_7518</name>
</gene>
<keyword evidence="3" id="KW-0677">Repeat</keyword>
<comment type="catalytic activity">
    <reaction evidence="1 7">
        <text>[protein]-peptidylproline (omega=180) = [protein]-peptidylproline (omega=0)</text>
        <dbReference type="Rhea" id="RHEA:16237"/>
        <dbReference type="Rhea" id="RHEA-COMP:10747"/>
        <dbReference type="Rhea" id="RHEA-COMP:10748"/>
        <dbReference type="ChEBI" id="CHEBI:83833"/>
        <dbReference type="ChEBI" id="CHEBI:83834"/>
        <dbReference type="EC" id="5.2.1.8"/>
    </reaction>
</comment>
<dbReference type="Gene3D" id="1.25.40.10">
    <property type="entry name" value="Tetratricopeptide repeat domain"/>
    <property type="match status" value="2"/>
</dbReference>
<keyword evidence="6 7" id="KW-0413">Isomerase</keyword>
<dbReference type="GO" id="GO:0003755">
    <property type="term" value="F:peptidyl-prolyl cis-trans isomerase activity"/>
    <property type="evidence" value="ECO:0007669"/>
    <property type="project" value="UniProtKB-KW"/>
</dbReference>
<dbReference type="EC" id="5.2.1.8" evidence="2 7"/>
<feature type="domain" description="PPIase FKBP-type" evidence="10">
    <location>
        <begin position="297"/>
        <end position="387"/>
    </location>
</feature>
<evidence type="ECO:0000256" key="8">
    <source>
        <dbReference type="PROSITE-ProRule" id="PRU00339"/>
    </source>
</evidence>
<dbReference type="InterPro" id="IPR011990">
    <property type="entry name" value="TPR-like_helical_dom_sf"/>
</dbReference>
<dbReference type="EMBL" id="LHPG02000016">
    <property type="protein sequence ID" value="PRW33607.1"/>
    <property type="molecule type" value="Genomic_DNA"/>
</dbReference>
<dbReference type="SUPFAM" id="SSF48452">
    <property type="entry name" value="TPR-like"/>
    <property type="match status" value="1"/>
</dbReference>
<dbReference type="FunFam" id="3.10.50.40:FF:000006">
    <property type="entry name" value="Peptidyl-prolyl cis-trans isomerase"/>
    <property type="match status" value="1"/>
</dbReference>
<dbReference type="InterPro" id="IPR046357">
    <property type="entry name" value="PPIase_dom_sf"/>
</dbReference>
<sequence>MATPMDGLFTKASELMKDRSMMDDEAIEDAYSQPDAPGKVVQITEDGGVVKEIVKPGTGWEEPESGDKVRVHYTGTLEDGTKFDSSRDRNEPFEFPLGLGQVIKGWDLGVATMKKGEISKLTIKSDYGYGASGSPPTIPGGATLIFEVELLDWTSVKDIAGDGGVIKTIVKEGSGWGKPLPKDEVRVRFAARVQGAEQPFYATADEGEEFTLDQTHFCRAIATAAGTMKKGEEARLVVKPEYGFGAEGRGAEVPPNATLEIDITLLGWNKVEKVTDDGLVVKKTLEDTEEWKKPNAGSQCTIAYTARLPNGTVFDARSEEEPLTFTTDEGQVIDGLDQAVMKMKEGEHALVTIPAKYAFGDQDSQQPQAVVPAGSTVEYDVKLLRFVKAKDTWEMDPPEKVAAAAALKDKGNAAFKAGNYRRAIQQYDKALQAIDRRAIQQYDKALQAIEFDEGFDADQKKAAKEVKKSCNLNLAAAQLKLGNAAEARKATDKVLEVDSSNAKALYRRAQAWMATGDFVEAELDIRAGLAQEPESTDFKLLLKRWKAVAAAAAKKEAGLYSGMMKALGGGSSKKVAGEAAPAAPAAAAENAAANGEAAAAADSGAAMES</sequence>
<evidence type="ECO:0000313" key="12">
    <source>
        <dbReference type="Proteomes" id="UP000239899"/>
    </source>
</evidence>
<feature type="domain" description="PPIase FKBP-type" evidence="10">
    <location>
        <begin position="182"/>
        <end position="269"/>
    </location>
</feature>
<dbReference type="SMART" id="SM00028">
    <property type="entry name" value="TPR"/>
    <property type="match status" value="3"/>
</dbReference>
<evidence type="ECO:0000256" key="6">
    <source>
        <dbReference type="ARBA" id="ARBA00023235"/>
    </source>
</evidence>
<organism evidence="11 12">
    <name type="scientific">Chlorella sorokiniana</name>
    <name type="common">Freshwater green alga</name>
    <dbReference type="NCBI Taxonomy" id="3076"/>
    <lineage>
        <taxon>Eukaryota</taxon>
        <taxon>Viridiplantae</taxon>
        <taxon>Chlorophyta</taxon>
        <taxon>core chlorophytes</taxon>
        <taxon>Trebouxiophyceae</taxon>
        <taxon>Chlorellales</taxon>
        <taxon>Chlorellaceae</taxon>
        <taxon>Chlorella clade</taxon>
        <taxon>Chlorella</taxon>
    </lineage>
</organism>
<dbReference type="InterPro" id="IPR050754">
    <property type="entry name" value="FKBP4/5/8-like"/>
</dbReference>
<evidence type="ECO:0000256" key="9">
    <source>
        <dbReference type="SAM" id="MobiDB-lite"/>
    </source>
</evidence>
<reference evidence="11 12" key="1">
    <citation type="journal article" date="2018" name="Plant J.">
        <title>Genome sequences of Chlorella sorokiniana UTEX 1602 and Micractinium conductrix SAG 241.80: implications to maltose excretion by a green alga.</title>
        <authorList>
            <person name="Arriola M.B."/>
            <person name="Velmurugan N."/>
            <person name="Zhang Y."/>
            <person name="Plunkett M.H."/>
            <person name="Hondzo H."/>
            <person name="Barney B.M."/>
        </authorList>
    </citation>
    <scope>NUCLEOTIDE SEQUENCE [LARGE SCALE GENOMIC DNA]</scope>
    <source>
        <strain evidence="12">UTEX 1602</strain>
    </source>
</reference>
<accession>A0A2P6TH41</accession>
<dbReference type="PROSITE" id="PS50059">
    <property type="entry name" value="FKBP_PPIASE"/>
    <property type="match status" value="3"/>
</dbReference>
<keyword evidence="5 7" id="KW-0697">Rotamase</keyword>
<keyword evidence="12" id="KW-1185">Reference proteome</keyword>
<keyword evidence="4 8" id="KW-0802">TPR repeat</keyword>
<feature type="domain" description="PPIase FKBP-type" evidence="10">
    <location>
        <begin position="66"/>
        <end position="154"/>
    </location>
</feature>
<proteinExistence type="predicted"/>
<dbReference type="PROSITE" id="PS50005">
    <property type="entry name" value="TPR"/>
    <property type="match status" value="1"/>
</dbReference>
<feature type="repeat" description="TPR" evidence="8">
    <location>
        <begin position="404"/>
        <end position="437"/>
    </location>
</feature>
<evidence type="ECO:0000256" key="2">
    <source>
        <dbReference type="ARBA" id="ARBA00013194"/>
    </source>
</evidence>
<dbReference type="Gene3D" id="3.10.50.40">
    <property type="match status" value="3"/>
</dbReference>
<evidence type="ECO:0000313" key="11">
    <source>
        <dbReference type="EMBL" id="PRW33607.1"/>
    </source>
</evidence>
<dbReference type="InterPro" id="IPR001179">
    <property type="entry name" value="PPIase_FKBP_dom"/>
</dbReference>
<evidence type="ECO:0000256" key="3">
    <source>
        <dbReference type="ARBA" id="ARBA00022737"/>
    </source>
</evidence>
<dbReference type="AlphaFoldDB" id="A0A2P6TH41"/>
<comment type="caution">
    <text evidence="11">The sequence shown here is derived from an EMBL/GenBank/DDBJ whole genome shotgun (WGS) entry which is preliminary data.</text>
</comment>
<dbReference type="PANTHER" id="PTHR46512:SF9">
    <property type="entry name" value="PEPTIDYLPROLYL ISOMERASE"/>
    <property type="match status" value="1"/>
</dbReference>
<feature type="region of interest" description="Disordered" evidence="9">
    <location>
        <begin position="570"/>
        <end position="609"/>
    </location>
</feature>
<feature type="compositionally biased region" description="Low complexity" evidence="9">
    <location>
        <begin position="577"/>
        <end position="609"/>
    </location>
</feature>
<evidence type="ECO:0000256" key="7">
    <source>
        <dbReference type="PROSITE-ProRule" id="PRU00277"/>
    </source>
</evidence>
<name>A0A2P6TH41_CHLSO</name>
<dbReference type="InterPro" id="IPR019734">
    <property type="entry name" value="TPR_rpt"/>
</dbReference>
<evidence type="ECO:0000256" key="1">
    <source>
        <dbReference type="ARBA" id="ARBA00000971"/>
    </source>
</evidence>
<evidence type="ECO:0000259" key="10">
    <source>
        <dbReference type="PROSITE" id="PS50059"/>
    </source>
</evidence>
<evidence type="ECO:0000256" key="4">
    <source>
        <dbReference type="ARBA" id="ARBA00022803"/>
    </source>
</evidence>
<dbReference type="Proteomes" id="UP000239899">
    <property type="component" value="Unassembled WGS sequence"/>
</dbReference>
<dbReference type="SUPFAM" id="SSF54534">
    <property type="entry name" value="FKBP-like"/>
    <property type="match status" value="3"/>
</dbReference>
<dbReference type="Pfam" id="PF00254">
    <property type="entry name" value="FKBP_C"/>
    <property type="match status" value="3"/>
</dbReference>
<dbReference type="STRING" id="3076.A0A2P6TH41"/>
<dbReference type="PANTHER" id="PTHR46512">
    <property type="entry name" value="PEPTIDYLPROLYL ISOMERASE"/>
    <property type="match status" value="1"/>
</dbReference>
<evidence type="ECO:0000256" key="5">
    <source>
        <dbReference type="ARBA" id="ARBA00023110"/>
    </source>
</evidence>
<dbReference type="OrthoDB" id="1902587at2759"/>
<protein>
    <recommendedName>
        <fullName evidence="2 7">peptidylprolyl isomerase</fullName>
        <ecNumber evidence="2 7">5.2.1.8</ecNumber>
    </recommendedName>
</protein>